<protein>
    <submittedName>
        <fullName evidence="1">Uncharacterized protein</fullName>
    </submittedName>
</protein>
<dbReference type="Proteomes" id="UP000069771">
    <property type="component" value="Chromosome"/>
</dbReference>
<reference evidence="1 2" key="1">
    <citation type="journal article" date="2016" name="Gut Pathog.">
        <title>Whole genome sequencing of "Faecalibaculum rodentium" ALO17, isolated from C57BL/6J laboratory mouse feces.</title>
        <authorList>
            <person name="Lim S."/>
            <person name="Chang D.H."/>
            <person name="Ahn S."/>
            <person name="Kim B.C."/>
        </authorList>
    </citation>
    <scope>NUCLEOTIDE SEQUENCE [LARGE SCALE GENOMIC DNA]</scope>
    <source>
        <strain evidence="1 2">Alo17</strain>
    </source>
</reference>
<name>A0A140DT55_9FIRM</name>
<dbReference type="STRING" id="1702221.AALO17_06980"/>
<accession>A0A140DT55</accession>
<proteinExistence type="predicted"/>
<organism evidence="1 2">
    <name type="scientific">Faecalibaculum rodentium</name>
    <dbReference type="NCBI Taxonomy" id="1702221"/>
    <lineage>
        <taxon>Bacteria</taxon>
        <taxon>Bacillati</taxon>
        <taxon>Bacillota</taxon>
        <taxon>Erysipelotrichia</taxon>
        <taxon>Erysipelotrichales</taxon>
        <taxon>Erysipelotrichaceae</taxon>
        <taxon>Faecalibaculum</taxon>
    </lineage>
</organism>
<dbReference type="AlphaFoldDB" id="A0A140DT55"/>
<gene>
    <name evidence="1" type="ORF">AALO17_06980</name>
</gene>
<evidence type="ECO:0000313" key="1">
    <source>
        <dbReference type="EMBL" id="AMK53832.1"/>
    </source>
</evidence>
<keyword evidence="2" id="KW-1185">Reference proteome</keyword>
<evidence type="ECO:0000313" key="2">
    <source>
        <dbReference type="Proteomes" id="UP000069771"/>
    </source>
</evidence>
<dbReference type="EMBL" id="CP011391">
    <property type="protein sequence ID" value="AMK53832.1"/>
    <property type="molecule type" value="Genomic_DNA"/>
</dbReference>
<dbReference type="KEGG" id="fro:AALO17_06980"/>
<sequence>MQAIREEYPFISGFAAGLYFLKRVTGGFCDICTGFCLYRQVTDDIFIESAAI</sequence>